<dbReference type="EMBL" id="JAKNJB010000033">
    <property type="protein sequence ID" value="MCG4528392.1"/>
    <property type="molecule type" value="Genomic_DNA"/>
</dbReference>
<accession>A0ABS9MC71</accession>
<dbReference type="Proteomes" id="UP001200313">
    <property type="component" value="Unassembled WGS sequence"/>
</dbReference>
<proteinExistence type="predicted"/>
<evidence type="ECO:0000313" key="1">
    <source>
        <dbReference type="EMBL" id="MCG4528392.1"/>
    </source>
</evidence>
<keyword evidence="2" id="KW-1185">Reference proteome</keyword>
<evidence type="ECO:0000313" key="2">
    <source>
        <dbReference type="Proteomes" id="UP001200313"/>
    </source>
</evidence>
<name>A0ABS9MC71_9FIRM</name>
<reference evidence="1 2" key="1">
    <citation type="submission" date="2022-01" db="EMBL/GenBank/DDBJ databases">
        <title>Collection of gut derived symbiotic bacterial strains cultured from healthy donors.</title>
        <authorList>
            <person name="Lin H."/>
            <person name="Kohout C."/>
            <person name="Waligurski E."/>
            <person name="Pamer E.G."/>
        </authorList>
    </citation>
    <scope>NUCLEOTIDE SEQUENCE [LARGE SCALE GENOMIC DNA]</scope>
    <source>
        <strain evidence="1 2">DFI.3.7</strain>
    </source>
</reference>
<comment type="caution">
    <text evidence="1">The sequence shown here is derived from an EMBL/GenBank/DDBJ whole genome shotgun (WGS) entry which is preliminary data.</text>
</comment>
<organism evidence="1 2">
    <name type="scientific">Intestinimonas massiliensis</name>
    <name type="common">ex Afouda et al. 2020</name>
    <dbReference type="NCBI Taxonomy" id="1673721"/>
    <lineage>
        <taxon>Bacteria</taxon>
        <taxon>Bacillati</taxon>
        <taxon>Bacillota</taxon>
        <taxon>Clostridia</taxon>
        <taxon>Eubacteriales</taxon>
        <taxon>Intestinimonas</taxon>
    </lineage>
</organism>
<gene>
    <name evidence="1" type="ORF">L0P79_15150</name>
</gene>
<protein>
    <submittedName>
        <fullName evidence="1">Uncharacterized protein</fullName>
    </submittedName>
</protein>
<sequence length="144" mass="16110">MEKKNNVKATVAIDIRGFCAQCGIIITERNLEYPITGAGTDMDDGYHIILHKWLPEEQKRVTIASILAVCLVLKDRASCLMTECRDDDLSTAARRMLLPAKLFQAEYERLAFLGKALRLSALGVRFDVPLNEVCARVQELGLDN</sequence>
<dbReference type="RefSeq" id="WP_177693463.1">
    <property type="nucleotide sequence ID" value="NZ_JAKNJB010000033.1"/>
</dbReference>